<dbReference type="KEGG" id="dpf:ON006_13950"/>
<evidence type="ECO:0000259" key="2">
    <source>
        <dbReference type="Pfam" id="PF00884"/>
    </source>
</evidence>
<evidence type="ECO:0000256" key="1">
    <source>
        <dbReference type="SAM" id="MobiDB-lite"/>
    </source>
</evidence>
<sequence>MLVQKSYFKKCFLFILGIFGFISVSAQYKEPAKNEKPNVIFIMADDMGAGMLSYYGQKYFTTPNIDALAKAGVVFENSYSSGYCAPSRATLLTGYSDCRKGKYILTESGAYKETVSGKVSDQQMQQAVNKAIGKEPDVQYLPQVFKEAGYITGQVGKLDYGFTTAAKQLDHHGWDYHYGYYDHTQCHGFYPMFLHENGKRLTIPGNSLPDAGKTGESGSDSLQEKDRWDMNGKQVYSQDLFLQKILGFIRTNKDRPFFLYHPTQLPHGPVAVPSIHPELIFQNELTNIEKAYASMVKRLDDDLGVIRNELEQLDIAEKTIIIFTSDNGHELYTTFKKRVVKPYRNVKTGEAFNDITNKYYSEVGFDIFDGNHGMAGLKRSNWNGGVKVPLFVYWPKKFKKGFVSDKLVTNYDFLATMADMLHVPLKDTKDGVSYLAVLEKNGTSQEKRHESIAFASFMGPALVTDDGWKLRYYAPKKIFQLYYLPKDYKEQNDLSARYPDKVKELTMKLTQKCDGDLNNGWFSDERELRPVKL</sequence>
<dbReference type="InterPro" id="IPR000917">
    <property type="entry name" value="Sulfatase_N"/>
</dbReference>
<dbReference type="RefSeq" id="WP_244820406.1">
    <property type="nucleotide sequence ID" value="NZ_CP112998.1"/>
</dbReference>
<organism evidence="3 4">
    <name type="scientific">Dyadobacter pollutisoli</name>
    <dbReference type="NCBI Taxonomy" id="2910158"/>
    <lineage>
        <taxon>Bacteria</taxon>
        <taxon>Pseudomonadati</taxon>
        <taxon>Bacteroidota</taxon>
        <taxon>Cytophagia</taxon>
        <taxon>Cytophagales</taxon>
        <taxon>Spirosomataceae</taxon>
        <taxon>Dyadobacter</taxon>
    </lineage>
</organism>
<dbReference type="Gene3D" id="3.40.720.10">
    <property type="entry name" value="Alkaline Phosphatase, subunit A"/>
    <property type="match status" value="1"/>
</dbReference>
<keyword evidence="3" id="KW-0378">Hydrolase</keyword>
<dbReference type="Pfam" id="PF00884">
    <property type="entry name" value="Sulfatase"/>
    <property type="match status" value="1"/>
</dbReference>
<dbReference type="Gene3D" id="3.30.1120.10">
    <property type="match status" value="1"/>
</dbReference>
<evidence type="ECO:0000313" key="3">
    <source>
        <dbReference type="EMBL" id="WAC15040.1"/>
    </source>
</evidence>
<dbReference type="InterPro" id="IPR052701">
    <property type="entry name" value="GAG_Ulvan_Degrading_Sulfatases"/>
</dbReference>
<dbReference type="SUPFAM" id="SSF53649">
    <property type="entry name" value="Alkaline phosphatase-like"/>
    <property type="match status" value="1"/>
</dbReference>
<name>A0A9E8NE22_9BACT</name>
<dbReference type="InterPro" id="IPR017850">
    <property type="entry name" value="Alkaline_phosphatase_core_sf"/>
</dbReference>
<evidence type="ECO:0000313" key="4">
    <source>
        <dbReference type="Proteomes" id="UP001164653"/>
    </source>
</evidence>
<feature type="region of interest" description="Disordered" evidence="1">
    <location>
        <begin position="204"/>
        <end position="226"/>
    </location>
</feature>
<proteinExistence type="predicted"/>
<dbReference type="AlphaFoldDB" id="A0A9E8NE22"/>
<dbReference type="PANTHER" id="PTHR43751:SF3">
    <property type="entry name" value="SULFATASE N-TERMINAL DOMAIN-CONTAINING PROTEIN"/>
    <property type="match status" value="1"/>
</dbReference>
<reference evidence="3" key="1">
    <citation type="submission" date="2022-11" db="EMBL/GenBank/DDBJ databases">
        <title>Dyadobacter pollutisoli sp. nov., isolated from plastic dumped soil.</title>
        <authorList>
            <person name="Kim J.M."/>
            <person name="Kim K.R."/>
            <person name="Lee J.K."/>
            <person name="Hao L."/>
            <person name="Jeon C.O."/>
        </authorList>
    </citation>
    <scope>NUCLEOTIDE SEQUENCE</scope>
    <source>
        <strain evidence="3">U1</strain>
    </source>
</reference>
<dbReference type="GO" id="GO:0016787">
    <property type="term" value="F:hydrolase activity"/>
    <property type="evidence" value="ECO:0007669"/>
    <property type="project" value="UniProtKB-KW"/>
</dbReference>
<dbReference type="EMBL" id="CP112998">
    <property type="protein sequence ID" value="WAC15040.1"/>
    <property type="molecule type" value="Genomic_DNA"/>
</dbReference>
<accession>A0A9E8NE22</accession>
<dbReference type="PANTHER" id="PTHR43751">
    <property type="entry name" value="SULFATASE"/>
    <property type="match status" value="1"/>
</dbReference>
<protein>
    <submittedName>
        <fullName evidence="3">Sulfatase-like hydrolase/transferase</fullName>
    </submittedName>
</protein>
<keyword evidence="4" id="KW-1185">Reference proteome</keyword>
<gene>
    <name evidence="3" type="ORF">ON006_13950</name>
</gene>
<dbReference type="Proteomes" id="UP001164653">
    <property type="component" value="Chromosome"/>
</dbReference>
<feature type="domain" description="Sulfatase N-terminal" evidence="2">
    <location>
        <begin position="37"/>
        <end position="422"/>
    </location>
</feature>